<name>S3CWR0_GLAL2</name>
<evidence type="ECO:0000256" key="3">
    <source>
        <dbReference type="SAM" id="MobiDB-lite"/>
    </source>
</evidence>
<dbReference type="GO" id="GO:0006351">
    <property type="term" value="P:DNA-templated transcription"/>
    <property type="evidence" value="ECO:0007669"/>
    <property type="project" value="InterPro"/>
</dbReference>
<evidence type="ECO:0000313" key="6">
    <source>
        <dbReference type="Proteomes" id="UP000016922"/>
    </source>
</evidence>
<dbReference type="RefSeq" id="XP_008088344.1">
    <property type="nucleotide sequence ID" value="XM_008090153.1"/>
</dbReference>
<evidence type="ECO:0000256" key="2">
    <source>
        <dbReference type="ARBA" id="ARBA00023242"/>
    </source>
</evidence>
<organism evidence="5 6">
    <name type="scientific">Glarea lozoyensis (strain ATCC 20868 / MF5171)</name>
    <dbReference type="NCBI Taxonomy" id="1116229"/>
    <lineage>
        <taxon>Eukaryota</taxon>
        <taxon>Fungi</taxon>
        <taxon>Dikarya</taxon>
        <taxon>Ascomycota</taxon>
        <taxon>Pezizomycotina</taxon>
        <taxon>Leotiomycetes</taxon>
        <taxon>Helotiales</taxon>
        <taxon>Helotiaceae</taxon>
        <taxon>Glarea</taxon>
    </lineage>
</organism>
<dbReference type="GeneID" id="19467157"/>
<dbReference type="PROSITE" id="PS00463">
    <property type="entry name" value="ZN2_CY6_FUNGAL_1"/>
    <property type="match status" value="1"/>
</dbReference>
<dbReference type="InterPro" id="IPR052761">
    <property type="entry name" value="Fungal_Detox/Toxin_TFs"/>
</dbReference>
<dbReference type="InterPro" id="IPR036864">
    <property type="entry name" value="Zn2-C6_fun-type_DNA-bd_sf"/>
</dbReference>
<proteinExistence type="predicted"/>
<reference evidence="5 6" key="1">
    <citation type="journal article" date="2013" name="BMC Genomics">
        <title>Genomics-driven discovery of the pneumocandin biosynthetic gene cluster in the fungus Glarea lozoyensis.</title>
        <authorList>
            <person name="Chen L."/>
            <person name="Yue Q."/>
            <person name="Zhang X."/>
            <person name="Xiang M."/>
            <person name="Wang C."/>
            <person name="Li S."/>
            <person name="Che Y."/>
            <person name="Ortiz-Lopez F.J."/>
            <person name="Bills G.F."/>
            <person name="Liu X."/>
            <person name="An Z."/>
        </authorList>
    </citation>
    <scope>NUCLEOTIDE SEQUENCE [LARGE SCALE GENOMIC DNA]</scope>
    <source>
        <strain evidence="6">ATCC 20868 / MF5171</strain>
    </source>
</reference>
<dbReference type="CDD" id="cd12148">
    <property type="entry name" value="fungal_TF_MHR"/>
    <property type="match status" value="1"/>
</dbReference>
<feature type="region of interest" description="Disordered" evidence="3">
    <location>
        <begin position="101"/>
        <end position="124"/>
    </location>
</feature>
<dbReference type="GO" id="GO:0003677">
    <property type="term" value="F:DNA binding"/>
    <property type="evidence" value="ECO:0007669"/>
    <property type="project" value="UniProtKB-KW"/>
</dbReference>
<evidence type="ECO:0000313" key="5">
    <source>
        <dbReference type="EMBL" id="EPE24256.1"/>
    </source>
</evidence>
<keyword evidence="1" id="KW-0479">Metal-binding</keyword>
<dbReference type="GO" id="GO:0008270">
    <property type="term" value="F:zinc ion binding"/>
    <property type="evidence" value="ECO:0007669"/>
    <property type="project" value="InterPro"/>
</dbReference>
<sequence>MSDINSDEFDLSALILHNSTTAPFFNSPSGSPAPEQEQQPQVEQRPISKRRGKKRSSRACTTCRQRKVRCNIIAHGAPCSNCRHDEIDCILPLSRRQRSAKERAEKSLRESQNGSEAGDRCHGGEELEEICQSVEQPVSITALAPHGMRLSDHPLAEILPTESTSSHEPVLQAPTTMRSRAWIQIQPPLSTAPIPMTSTKAPDQRLPILPKVFTPFPHHLEVADLMYLHTRDALTLPSESFQVALLKAYVNYVHGSMPILDLEEFLTAVKYGYEGLNEQRGKNAERELAGRAQINFLLFQAVMFAGAEFVELKALKAAGWTNREDCRRIMFGRVKLLYDFDTTADRLPIVQSLLFMTLYQSEPVKHQAHRAAPAKDASHYLNLAISLCYSLGLHRSLPLPAGTTSNMCSIRKRKLERRIFWTAFIRDRLVAISGNESWKQPVRIKKEDCEIPIIAMSDFDIMSDEDDEEHMRDITNAQTYIEKAWLCWTGSDTTFGSAALTAPSQPASTAGPTFEWQQLQHQAVPFQSPEVTSRPPVWQEEESLTQMTTTACSFPFIPPSSSQFHIAHPEFHDVDMLDEDVEYVNQAASSTTSSESPVPTPPAFEESTTFKAANETVINPMNAGYGVDGEYDDFLELLRPSIEVVTPKEAATPNVGKITVVGINRGIRERGTGGKMGRDRREGRSPWAFALEVDNDCAL</sequence>
<accession>S3CWR0</accession>
<dbReference type="Gene3D" id="4.10.240.10">
    <property type="entry name" value="Zn(2)-C6 fungal-type DNA-binding domain"/>
    <property type="match status" value="1"/>
</dbReference>
<dbReference type="InterPro" id="IPR001138">
    <property type="entry name" value="Zn2Cys6_DnaBD"/>
</dbReference>
<keyword evidence="2" id="KW-0539">Nucleus</keyword>
<keyword evidence="5" id="KW-0238">DNA-binding</keyword>
<dbReference type="PANTHER" id="PTHR47425">
    <property type="entry name" value="FARB-RELATED"/>
    <property type="match status" value="1"/>
</dbReference>
<dbReference type="GO" id="GO:0000981">
    <property type="term" value="F:DNA-binding transcription factor activity, RNA polymerase II-specific"/>
    <property type="evidence" value="ECO:0007669"/>
    <property type="project" value="InterPro"/>
</dbReference>
<dbReference type="EMBL" id="KE145373">
    <property type="protein sequence ID" value="EPE24256.1"/>
    <property type="molecule type" value="Genomic_DNA"/>
</dbReference>
<dbReference type="Proteomes" id="UP000016922">
    <property type="component" value="Unassembled WGS sequence"/>
</dbReference>
<dbReference type="Pfam" id="PF00172">
    <property type="entry name" value="Zn_clus"/>
    <property type="match status" value="1"/>
</dbReference>
<feature type="compositionally biased region" description="Low complexity" evidence="3">
    <location>
        <begin position="27"/>
        <end position="45"/>
    </location>
</feature>
<dbReference type="HOGENOM" id="CLU_394333_0_0_1"/>
<keyword evidence="6" id="KW-1185">Reference proteome</keyword>
<dbReference type="OrthoDB" id="5121955at2759"/>
<dbReference type="PROSITE" id="PS50048">
    <property type="entry name" value="ZN2_CY6_FUNGAL_2"/>
    <property type="match status" value="1"/>
</dbReference>
<dbReference type="STRING" id="1116229.S3CWR0"/>
<dbReference type="KEGG" id="glz:GLAREA_08107"/>
<evidence type="ECO:0000256" key="1">
    <source>
        <dbReference type="ARBA" id="ARBA00022723"/>
    </source>
</evidence>
<dbReference type="SUPFAM" id="SSF57701">
    <property type="entry name" value="Zn2/Cys6 DNA-binding domain"/>
    <property type="match status" value="1"/>
</dbReference>
<dbReference type="CDD" id="cd00067">
    <property type="entry name" value="GAL4"/>
    <property type="match status" value="1"/>
</dbReference>
<dbReference type="PANTHER" id="PTHR47425:SF2">
    <property type="entry name" value="FARB-RELATED"/>
    <property type="match status" value="1"/>
</dbReference>
<feature type="compositionally biased region" description="Basic residues" evidence="3">
    <location>
        <begin position="47"/>
        <end position="57"/>
    </location>
</feature>
<dbReference type="Pfam" id="PF04082">
    <property type="entry name" value="Fungal_trans"/>
    <property type="match status" value="1"/>
</dbReference>
<dbReference type="AlphaFoldDB" id="S3CWR0"/>
<dbReference type="InterPro" id="IPR007219">
    <property type="entry name" value="XnlR_reg_dom"/>
</dbReference>
<dbReference type="eggNOG" id="ENOG502RHAD">
    <property type="taxonomic scope" value="Eukaryota"/>
</dbReference>
<feature type="domain" description="Zn(2)-C6 fungal-type" evidence="4">
    <location>
        <begin position="59"/>
        <end position="91"/>
    </location>
</feature>
<dbReference type="SMART" id="SM00066">
    <property type="entry name" value="GAL4"/>
    <property type="match status" value="1"/>
</dbReference>
<feature type="region of interest" description="Disordered" evidence="3">
    <location>
        <begin position="22"/>
        <end position="58"/>
    </location>
</feature>
<evidence type="ECO:0000259" key="4">
    <source>
        <dbReference type="PROSITE" id="PS50048"/>
    </source>
</evidence>
<gene>
    <name evidence="5" type="ORF">GLAREA_08107</name>
</gene>
<protein>
    <submittedName>
        <fullName evidence="5">Zn2/Cys6 DNA-binding protein</fullName>
    </submittedName>
</protein>